<dbReference type="EMBL" id="BDCO01000002">
    <property type="protein sequence ID" value="GAT32108.1"/>
    <property type="molecule type" value="Genomic_DNA"/>
</dbReference>
<evidence type="ECO:0000256" key="2">
    <source>
        <dbReference type="ARBA" id="ARBA00003968"/>
    </source>
</evidence>
<dbReference type="GO" id="GO:0006166">
    <property type="term" value="P:purine ribonucleoside salvage"/>
    <property type="evidence" value="ECO:0007669"/>
    <property type="project" value="UniProtKB-UniRule"/>
</dbReference>
<dbReference type="PANTHER" id="PTHR32315">
    <property type="entry name" value="ADENINE PHOSPHORIBOSYLTRANSFERASE"/>
    <property type="match status" value="1"/>
</dbReference>
<keyword evidence="14" id="KW-1185">Reference proteome</keyword>
<dbReference type="NCBIfam" id="NF002634">
    <property type="entry name" value="PRK02304.1-3"/>
    <property type="match status" value="1"/>
</dbReference>
<evidence type="ECO:0000313" key="13">
    <source>
        <dbReference type="EMBL" id="GAT32108.1"/>
    </source>
</evidence>
<comment type="subunit">
    <text evidence="11">Homodimer.</text>
</comment>
<dbReference type="GO" id="GO:0044209">
    <property type="term" value="P:AMP salvage"/>
    <property type="evidence" value="ECO:0007669"/>
    <property type="project" value="UniProtKB-UniRule"/>
</dbReference>
<dbReference type="Gene3D" id="3.40.50.2020">
    <property type="match status" value="1"/>
</dbReference>
<comment type="catalytic activity">
    <reaction evidence="1 11">
        <text>AMP + diphosphate = 5-phospho-alpha-D-ribose 1-diphosphate + adenine</text>
        <dbReference type="Rhea" id="RHEA:16609"/>
        <dbReference type="ChEBI" id="CHEBI:16708"/>
        <dbReference type="ChEBI" id="CHEBI:33019"/>
        <dbReference type="ChEBI" id="CHEBI:58017"/>
        <dbReference type="ChEBI" id="CHEBI:456215"/>
        <dbReference type="EC" id="2.4.2.7"/>
    </reaction>
</comment>
<feature type="domain" description="Phosphoribosyltransferase" evidence="12">
    <location>
        <begin position="49"/>
        <end position="148"/>
    </location>
</feature>
<evidence type="ECO:0000259" key="12">
    <source>
        <dbReference type="Pfam" id="PF00156"/>
    </source>
</evidence>
<comment type="similarity">
    <text evidence="5 11">Belongs to the purine/pyrimidine phosphoribosyltransferase family.</text>
</comment>
<evidence type="ECO:0000313" key="14">
    <source>
        <dbReference type="Proteomes" id="UP000076023"/>
    </source>
</evidence>
<dbReference type="Pfam" id="PF00156">
    <property type="entry name" value="Pribosyltran"/>
    <property type="match status" value="1"/>
</dbReference>
<dbReference type="CDD" id="cd06223">
    <property type="entry name" value="PRTases_typeI"/>
    <property type="match status" value="1"/>
</dbReference>
<dbReference type="GO" id="GO:0016208">
    <property type="term" value="F:AMP binding"/>
    <property type="evidence" value="ECO:0007669"/>
    <property type="project" value="TreeGrafter"/>
</dbReference>
<evidence type="ECO:0000256" key="5">
    <source>
        <dbReference type="ARBA" id="ARBA00008391"/>
    </source>
</evidence>
<organism evidence="13 14">
    <name type="scientific">Terrimicrobium sacchariphilum</name>
    <dbReference type="NCBI Taxonomy" id="690879"/>
    <lineage>
        <taxon>Bacteria</taxon>
        <taxon>Pseudomonadati</taxon>
        <taxon>Verrucomicrobiota</taxon>
        <taxon>Terrimicrobiia</taxon>
        <taxon>Terrimicrobiales</taxon>
        <taxon>Terrimicrobiaceae</taxon>
        <taxon>Terrimicrobium</taxon>
    </lineage>
</organism>
<dbReference type="GO" id="GO:0003999">
    <property type="term" value="F:adenine phosphoribosyltransferase activity"/>
    <property type="evidence" value="ECO:0007669"/>
    <property type="project" value="UniProtKB-UniRule"/>
</dbReference>
<dbReference type="EC" id="2.4.2.7" evidence="6 11"/>
<keyword evidence="8 11" id="KW-0328">Glycosyltransferase</keyword>
<keyword evidence="7 11" id="KW-0963">Cytoplasm</keyword>
<dbReference type="InParanoid" id="A0A146G5L1"/>
<dbReference type="Proteomes" id="UP000076023">
    <property type="component" value="Unassembled WGS sequence"/>
</dbReference>
<dbReference type="PANTHER" id="PTHR32315:SF3">
    <property type="entry name" value="ADENINE PHOSPHORIBOSYLTRANSFERASE"/>
    <property type="match status" value="1"/>
</dbReference>
<dbReference type="InterPro" id="IPR050054">
    <property type="entry name" value="UPRTase/APRTase"/>
</dbReference>
<keyword evidence="9 11" id="KW-0808">Transferase</keyword>
<dbReference type="AlphaFoldDB" id="A0A146G5L1"/>
<dbReference type="SUPFAM" id="SSF53271">
    <property type="entry name" value="PRTase-like"/>
    <property type="match status" value="1"/>
</dbReference>
<evidence type="ECO:0000256" key="6">
    <source>
        <dbReference type="ARBA" id="ARBA00011893"/>
    </source>
</evidence>
<reference evidence="14" key="1">
    <citation type="journal article" date="2017" name="Genome Announc.">
        <title>Draft Genome Sequence of Terrimicrobium sacchariphilum NM-5T, a Facultative Anaerobic Soil Bacterium of the Class Spartobacteria.</title>
        <authorList>
            <person name="Qiu Y.L."/>
            <person name="Tourlousse D.M."/>
            <person name="Matsuura N."/>
            <person name="Ohashi A."/>
            <person name="Sekiguchi Y."/>
        </authorList>
    </citation>
    <scope>NUCLEOTIDE SEQUENCE [LARGE SCALE GENOMIC DNA]</scope>
    <source>
        <strain evidence="14">NM-5</strain>
    </source>
</reference>
<accession>A0A146G5L1</accession>
<dbReference type="GO" id="GO:0002055">
    <property type="term" value="F:adenine binding"/>
    <property type="evidence" value="ECO:0007669"/>
    <property type="project" value="TreeGrafter"/>
</dbReference>
<comment type="subcellular location">
    <subcellularLocation>
        <location evidence="3 11">Cytoplasm</location>
    </subcellularLocation>
</comment>
<evidence type="ECO:0000256" key="10">
    <source>
        <dbReference type="ARBA" id="ARBA00022726"/>
    </source>
</evidence>
<dbReference type="FunFam" id="3.40.50.2020:FF:000021">
    <property type="entry name" value="Adenine phosphoribosyltransferase"/>
    <property type="match status" value="1"/>
</dbReference>
<evidence type="ECO:0000256" key="4">
    <source>
        <dbReference type="ARBA" id="ARBA00004659"/>
    </source>
</evidence>
<dbReference type="NCBIfam" id="TIGR01090">
    <property type="entry name" value="apt"/>
    <property type="match status" value="1"/>
</dbReference>
<evidence type="ECO:0000256" key="8">
    <source>
        <dbReference type="ARBA" id="ARBA00022676"/>
    </source>
</evidence>
<evidence type="ECO:0000256" key="7">
    <source>
        <dbReference type="ARBA" id="ARBA00022490"/>
    </source>
</evidence>
<keyword evidence="10 11" id="KW-0660">Purine salvage</keyword>
<dbReference type="UniPathway" id="UPA00588">
    <property type="reaction ID" value="UER00646"/>
</dbReference>
<dbReference type="HAMAP" id="MF_00004">
    <property type="entry name" value="Aden_phosphoribosyltr"/>
    <property type="match status" value="1"/>
</dbReference>
<dbReference type="FunCoup" id="A0A146G5L1">
    <property type="interactions" value="399"/>
</dbReference>
<evidence type="ECO:0000256" key="1">
    <source>
        <dbReference type="ARBA" id="ARBA00000868"/>
    </source>
</evidence>
<protein>
    <recommendedName>
        <fullName evidence="6 11">Adenine phosphoribosyltransferase</fullName>
        <shortName evidence="11">APRT</shortName>
        <ecNumber evidence="6 11">2.4.2.7</ecNumber>
    </recommendedName>
</protein>
<dbReference type="NCBIfam" id="NF002636">
    <property type="entry name" value="PRK02304.1-5"/>
    <property type="match status" value="1"/>
</dbReference>
<dbReference type="STRING" id="690879.TSACC_2505"/>
<dbReference type="GO" id="GO:0005737">
    <property type="term" value="C:cytoplasm"/>
    <property type="evidence" value="ECO:0007669"/>
    <property type="project" value="UniProtKB-SubCell"/>
</dbReference>
<dbReference type="InterPro" id="IPR005764">
    <property type="entry name" value="Ade_phspho_trans"/>
</dbReference>
<dbReference type="OrthoDB" id="9803963at2"/>
<evidence type="ECO:0000256" key="11">
    <source>
        <dbReference type="HAMAP-Rule" id="MF_00004"/>
    </source>
</evidence>
<proteinExistence type="inferred from homology"/>
<comment type="caution">
    <text evidence="13">The sequence shown here is derived from an EMBL/GenBank/DDBJ whole genome shotgun (WGS) entry which is preliminary data.</text>
</comment>
<evidence type="ECO:0000256" key="3">
    <source>
        <dbReference type="ARBA" id="ARBA00004496"/>
    </source>
</evidence>
<evidence type="ECO:0000256" key="9">
    <source>
        <dbReference type="ARBA" id="ARBA00022679"/>
    </source>
</evidence>
<sequence length="173" mass="18582">MAVDELRAAVRDIQDFPQPGIVFKDITPILADGRLLRLAIDRFVADCEGQGIEKIAGIDARGFLFGATVADRLGLGFVPIRKKGKLPWKTASLSYKLEYAEAAIEVHLDAFRPGERVALIDDLLATGGTAAAAAKLVEQAGGNVVQAQFLIELGFLKGREVLAPHTVKSLVVF</sequence>
<dbReference type="GO" id="GO:0006168">
    <property type="term" value="P:adenine salvage"/>
    <property type="evidence" value="ECO:0007669"/>
    <property type="project" value="InterPro"/>
</dbReference>
<gene>
    <name evidence="11" type="primary">apt</name>
    <name evidence="13" type="ORF">TSACC_2505</name>
</gene>
<dbReference type="InterPro" id="IPR029057">
    <property type="entry name" value="PRTase-like"/>
</dbReference>
<dbReference type="InterPro" id="IPR000836">
    <property type="entry name" value="PRTase_dom"/>
</dbReference>
<name>A0A146G5L1_TERSA</name>
<comment type="function">
    <text evidence="2 11">Catalyzes a salvage reaction resulting in the formation of AMP, that is energically less costly than de novo synthesis.</text>
</comment>
<comment type="pathway">
    <text evidence="4 11">Purine metabolism; AMP biosynthesis via salvage pathway; AMP from adenine: step 1/1.</text>
</comment>
<dbReference type="RefSeq" id="WP_075077958.1">
    <property type="nucleotide sequence ID" value="NZ_BDCO01000002.1"/>
</dbReference>